<evidence type="ECO:0000256" key="6">
    <source>
        <dbReference type="ARBA" id="ARBA00022777"/>
    </source>
</evidence>
<evidence type="ECO:0000256" key="9">
    <source>
        <dbReference type="SAM" id="Coils"/>
    </source>
</evidence>
<feature type="transmembrane region" description="Helical" evidence="10">
    <location>
        <begin position="6"/>
        <end position="25"/>
    </location>
</feature>
<evidence type="ECO:0000256" key="3">
    <source>
        <dbReference type="ARBA" id="ARBA00022553"/>
    </source>
</evidence>
<dbReference type="Pfam" id="PF02518">
    <property type="entry name" value="HATPase_c"/>
    <property type="match status" value="1"/>
</dbReference>
<dbReference type="CDD" id="cd00082">
    <property type="entry name" value="HisKA"/>
    <property type="match status" value="1"/>
</dbReference>
<evidence type="ECO:0000256" key="2">
    <source>
        <dbReference type="ARBA" id="ARBA00012438"/>
    </source>
</evidence>
<evidence type="ECO:0000256" key="7">
    <source>
        <dbReference type="ARBA" id="ARBA00022840"/>
    </source>
</evidence>
<dbReference type="PROSITE" id="PS50109">
    <property type="entry name" value="HIS_KIN"/>
    <property type="match status" value="1"/>
</dbReference>
<dbReference type="OrthoDB" id="5379182at2"/>
<dbReference type="EC" id="2.7.13.3" evidence="2"/>
<keyword evidence="13" id="KW-1185">Reference proteome</keyword>
<evidence type="ECO:0000256" key="5">
    <source>
        <dbReference type="ARBA" id="ARBA00022741"/>
    </source>
</evidence>
<reference evidence="12 13" key="1">
    <citation type="submission" date="2019-06" db="EMBL/GenBank/DDBJ databases">
        <title>Persicimonas caeni gen. nov., sp. nov., a predatory bacterium isolated from solar saltern.</title>
        <authorList>
            <person name="Wang S."/>
        </authorList>
    </citation>
    <scope>NUCLEOTIDE SEQUENCE [LARGE SCALE GENOMIC DNA]</scope>
    <source>
        <strain evidence="12 13">YN101</strain>
    </source>
</reference>
<keyword evidence="7" id="KW-0067">ATP-binding</keyword>
<feature type="transmembrane region" description="Helical" evidence="10">
    <location>
        <begin position="58"/>
        <end position="76"/>
    </location>
</feature>
<dbReference type="Gene3D" id="3.30.565.10">
    <property type="entry name" value="Histidine kinase-like ATPase, C-terminal domain"/>
    <property type="match status" value="1"/>
</dbReference>
<dbReference type="Pfam" id="PF00512">
    <property type="entry name" value="HisKA"/>
    <property type="match status" value="1"/>
</dbReference>
<dbReference type="PANTHER" id="PTHR43065">
    <property type="entry name" value="SENSOR HISTIDINE KINASE"/>
    <property type="match status" value="1"/>
</dbReference>
<keyword evidence="10" id="KW-0472">Membrane</keyword>
<feature type="coiled-coil region" evidence="9">
    <location>
        <begin position="279"/>
        <end position="306"/>
    </location>
</feature>
<dbReference type="AlphaFoldDB" id="A0A4Y6PVQ8"/>
<keyword evidence="9" id="KW-0175">Coiled coil</keyword>
<name>A0A4Y6PVQ8_PERCE</name>
<proteinExistence type="predicted"/>
<dbReference type="GO" id="GO:0005524">
    <property type="term" value="F:ATP binding"/>
    <property type="evidence" value="ECO:0007669"/>
    <property type="project" value="UniProtKB-KW"/>
</dbReference>
<accession>A0A5B8Y8L8</accession>
<evidence type="ECO:0000256" key="4">
    <source>
        <dbReference type="ARBA" id="ARBA00022679"/>
    </source>
</evidence>
<feature type="transmembrane region" description="Helical" evidence="10">
    <location>
        <begin position="32"/>
        <end position="52"/>
    </location>
</feature>
<dbReference type="CDD" id="cd00075">
    <property type="entry name" value="HATPase"/>
    <property type="match status" value="1"/>
</dbReference>
<dbReference type="SUPFAM" id="SSF47384">
    <property type="entry name" value="Homodimeric domain of signal transducing histidine kinase"/>
    <property type="match status" value="1"/>
</dbReference>
<dbReference type="SMART" id="SM00388">
    <property type="entry name" value="HisKA"/>
    <property type="match status" value="1"/>
</dbReference>
<dbReference type="InterPro" id="IPR005467">
    <property type="entry name" value="His_kinase_dom"/>
</dbReference>
<evidence type="ECO:0000256" key="10">
    <source>
        <dbReference type="SAM" id="Phobius"/>
    </source>
</evidence>
<dbReference type="SMART" id="SM00387">
    <property type="entry name" value="HATPase_c"/>
    <property type="match status" value="1"/>
</dbReference>
<keyword evidence="10" id="KW-0812">Transmembrane</keyword>
<feature type="transmembrane region" description="Helical" evidence="10">
    <location>
        <begin position="216"/>
        <end position="237"/>
    </location>
</feature>
<organism evidence="12 13">
    <name type="scientific">Persicimonas caeni</name>
    <dbReference type="NCBI Taxonomy" id="2292766"/>
    <lineage>
        <taxon>Bacteria</taxon>
        <taxon>Deltaproteobacteria</taxon>
        <taxon>Bradymonadales</taxon>
        <taxon>Bradymonadaceae</taxon>
        <taxon>Persicimonas</taxon>
    </lineage>
</organism>
<dbReference type="PRINTS" id="PR00344">
    <property type="entry name" value="BCTRLSENSOR"/>
</dbReference>
<sequence>MTPLYAYSLIPVLCVALLLFFTAALRGQRARGLAAYCLATAGWSASLLLTYFPETAPIGERLAAGGAFVVASYLHAAYDFTEQKSYGLVWFAYAVAAVITAAGALVPGLLYDPVDLSAGPFFWESMALAMIAASVPMATLVRGWRREDDPQRRRQMLGLLGAGFLGYSGAWFNAYMLSHGQVVPYGLFAVLGSLLVLTGVVQARQRARDRRLMERSLLYAAMTAFISAGFLFGVLTLMSESAEPLVTEYRFGALFLLAMAALAFEPIRQHLQGAMGRVIARDQADATQLADELAEQERRADQAERLAELGTFTSAIAHEVRNPLGVLSAYVRMLSAEGVDRDTIDEMREQIERASEFLDELLAYGRPRELELRMVEVGDVVELAFSSARQALAEIGQAEFDVELSDKISVIEADQAQLNQVFVILFENALLALDETDGARIRVRGSLQAGTLELHIEDNGPGLPEELAGRLFEPFVTGRKREGKRTGTGLGLAIARRIVERHGGAIEAGRSQDLGGAMFTIALPRHQHVLAAATATEG</sequence>
<dbReference type="GO" id="GO:0000155">
    <property type="term" value="F:phosphorelay sensor kinase activity"/>
    <property type="evidence" value="ECO:0007669"/>
    <property type="project" value="InterPro"/>
</dbReference>
<comment type="catalytic activity">
    <reaction evidence="1">
        <text>ATP + protein L-histidine = ADP + protein N-phospho-L-histidine.</text>
        <dbReference type="EC" id="2.7.13.3"/>
    </reaction>
</comment>
<protein>
    <recommendedName>
        <fullName evidence="2">histidine kinase</fullName>
        <ecNumber evidence="2">2.7.13.3</ecNumber>
    </recommendedName>
</protein>
<feature type="transmembrane region" description="Helical" evidence="10">
    <location>
        <begin position="88"/>
        <end position="110"/>
    </location>
</feature>
<keyword evidence="4" id="KW-0808">Transferase</keyword>
<feature type="domain" description="Histidine kinase" evidence="11">
    <location>
        <begin position="315"/>
        <end position="527"/>
    </location>
</feature>
<feature type="transmembrane region" description="Helical" evidence="10">
    <location>
        <begin position="156"/>
        <end position="176"/>
    </location>
</feature>
<keyword evidence="3" id="KW-0597">Phosphoprotein</keyword>
<evidence type="ECO:0000313" key="12">
    <source>
        <dbReference type="EMBL" id="QDG52416.1"/>
    </source>
</evidence>
<keyword evidence="8" id="KW-0902">Two-component regulatory system</keyword>
<evidence type="ECO:0000256" key="1">
    <source>
        <dbReference type="ARBA" id="ARBA00000085"/>
    </source>
</evidence>
<keyword evidence="6 12" id="KW-0418">Kinase</keyword>
<dbReference type="PANTHER" id="PTHR43065:SF10">
    <property type="entry name" value="PEROXIDE STRESS-ACTIVATED HISTIDINE KINASE MAK3"/>
    <property type="match status" value="1"/>
</dbReference>
<evidence type="ECO:0000256" key="8">
    <source>
        <dbReference type="ARBA" id="ARBA00023012"/>
    </source>
</evidence>
<dbReference type="Proteomes" id="UP000315995">
    <property type="component" value="Chromosome"/>
</dbReference>
<dbReference type="Gene3D" id="1.10.287.130">
    <property type="match status" value="1"/>
</dbReference>
<dbReference type="EMBL" id="CP041186">
    <property type="protein sequence ID" value="QDG52416.1"/>
    <property type="molecule type" value="Genomic_DNA"/>
</dbReference>
<keyword evidence="10" id="KW-1133">Transmembrane helix</keyword>
<dbReference type="RefSeq" id="WP_141198888.1">
    <property type="nucleotide sequence ID" value="NZ_CP041186.1"/>
</dbReference>
<dbReference type="InterPro" id="IPR004358">
    <property type="entry name" value="Sig_transdc_His_kin-like_C"/>
</dbReference>
<evidence type="ECO:0000259" key="11">
    <source>
        <dbReference type="PROSITE" id="PS50109"/>
    </source>
</evidence>
<accession>A0A4Y6PVQ8</accession>
<keyword evidence="5" id="KW-0547">Nucleotide-binding</keyword>
<feature type="transmembrane region" description="Helical" evidence="10">
    <location>
        <begin position="182"/>
        <end position="204"/>
    </location>
</feature>
<feature type="transmembrane region" description="Helical" evidence="10">
    <location>
        <begin position="122"/>
        <end position="144"/>
    </location>
</feature>
<dbReference type="InterPro" id="IPR003661">
    <property type="entry name" value="HisK_dim/P_dom"/>
</dbReference>
<gene>
    <name evidence="12" type="ORF">FIV42_17205</name>
</gene>
<dbReference type="SUPFAM" id="SSF55874">
    <property type="entry name" value="ATPase domain of HSP90 chaperone/DNA topoisomerase II/histidine kinase"/>
    <property type="match status" value="1"/>
</dbReference>
<dbReference type="InterPro" id="IPR036097">
    <property type="entry name" value="HisK_dim/P_sf"/>
</dbReference>
<dbReference type="InterPro" id="IPR036890">
    <property type="entry name" value="HATPase_C_sf"/>
</dbReference>
<evidence type="ECO:0000313" key="13">
    <source>
        <dbReference type="Proteomes" id="UP000315995"/>
    </source>
</evidence>
<dbReference type="InterPro" id="IPR003594">
    <property type="entry name" value="HATPase_dom"/>
</dbReference>